<evidence type="ECO:0000313" key="1">
    <source>
        <dbReference type="EMBL" id="NYF43755.1"/>
    </source>
</evidence>
<dbReference type="RefSeq" id="WP_179827456.1">
    <property type="nucleotide sequence ID" value="NZ_CP192034.1"/>
</dbReference>
<evidence type="ECO:0000313" key="2">
    <source>
        <dbReference type="Proteomes" id="UP000576393"/>
    </source>
</evidence>
<sequence length="50" mass="5345">MGNSNSNGRCLTGEDGFQLEASFSFSPAETLLLDEFFSVRFAPGVLTGAR</sequence>
<keyword evidence="2" id="KW-1185">Reference proteome</keyword>
<gene>
    <name evidence="1" type="ORF">HDA43_005982</name>
</gene>
<dbReference type="EMBL" id="JACCCO010000003">
    <property type="protein sequence ID" value="NYF43755.1"/>
    <property type="molecule type" value="Genomic_DNA"/>
</dbReference>
<dbReference type="AlphaFoldDB" id="A0A852VC73"/>
<organism evidence="1 2">
    <name type="scientific">Streptosporangium sandarakinum</name>
    <dbReference type="NCBI Taxonomy" id="1260955"/>
    <lineage>
        <taxon>Bacteria</taxon>
        <taxon>Bacillati</taxon>
        <taxon>Actinomycetota</taxon>
        <taxon>Actinomycetes</taxon>
        <taxon>Streptosporangiales</taxon>
        <taxon>Streptosporangiaceae</taxon>
        <taxon>Streptosporangium</taxon>
    </lineage>
</organism>
<protein>
    <submittedName>
        <fullName evidence="1">Uncharacterized protein</fullName>
    </submittedName>
</protein>
<name>A0A852VC73_9ACTN</name>
<reference evidence="1 2" key="1">
    <citation type="submission" date="2020-07" db="EMBL/GenBank/DDBJ databases">
        <title>Sequencing the genomes of 1000 actinobacteria strains.</title>
        <authorList>
            <person name="Klenk H.-P."/>
        </authorList>
    </citation>
    <scope>NUCLEOTIDE SEQUENCE [LARGE SCALE GENOMIC DNA]</scope>
    <source>
        <strain evidence="1 2">DSM 45763</strain>
    </source>
</reference>
<proteinExistence type="predicted"/>
<comment type="caution">
    <text evidence="1">The sequence shown here is derived from an EMBL/GenBank/DDBJ whole genome shotgun (WGS) entry which is preliminary data.</text>
</comment>
<dbReference type="Proteomes" id="UP000576393">
    <property type="component" value="Unassembled WGS sequence"/>
</dbReference>
<accession>A0A852VC73</accession>